<dbReference type="InterPro" id="IPR001806">
    <property type="entry name" value="Small_GTPase"/>
</dbReference>
<dbReference type="EMBL" id="CASHTH010000154">
    <property type="protein sequence ID" value="CAI7992679.1"/>
    <property type="molecule type" value="Genomic_DNA"/>
</dbReference>
<dbReference type="SMART" id="SM00174">
    <property type="entry name" value="RHO"/>
    <property type="match status" value="1"/>
</dbReference>
<comment type="caution">
    <text evidence="3">The sequence shown here is derived from an EMBL/GenBank/DDBJ whole genome shotgun (WGS) entry which is preliminary data.</text>
</comment>
<dbReference type="SMART" id="SM00173">
    <property type="entry name" value="RAS"/>
    <property type="match status" value="1"/>
</dbReference>
<reference evidence="3" key="1">
    <citation type="submission" date="2023-03" db="EMBL/GenBank/DDBJ databases">
        <authorList>
            <person name="Steffen K."/>
            <person name="Cardenas P."/>
        </authorList>
    </citation>
    <scope>NUCLEOTIDE SEQUENCE</scope>
</reference>
<dbReference type="NCBIfam" id="TIGR00231">
    <property type="entry name" value="small_GTP"/>
    <property type="match status" value="1"/>
</dbReference>
<dbReference type="GO" id="GO:0003924">
    <property type="term" value="F:GTPase activity"/>
    <property type="evidence" value="ECO:0007669"/>
    <property type="project" value="InterPro"/>
</dbReference>
<dbReference type="InterPro" id="IPR005225">
    <property type="entry name" value="Small_GTP-bd"/>
</dbReference>
<dbReference type="GO" id="GO:0005525">
    <property type="term" value="F:GTP binding"/>
    <property type="evidence" value="ECO:0007669"/>
    <property type="project" value="UniProtKB-KW"/>
</dbReference>
<proteinExistence type="predicted"/>
<dbReference type="InterPro" id="IPR050227">
    <property type="entry name" value="Rab"/>
</dbReference>
<organism evidence="3 4">
    <name type="scientific">Geodia barretti</name>
    <name type="common">Barrett's horny sponge</name>
    <dbReference type="NCBI Taxonomy" id="519541"/>
    <lineage>
        <taxon>Eukaryota</taxon>
        <taxon>Metazoa</taxon>
        <taxon>Porifera</taxon>
        <taxon>Demospongiae</taxon>
        <taxon>Heteroscleromorpha</taxon>
        <taxon>Tetractinellida</taxon>
        <taxon>Astrophorina</taxon>
        <taxon>Geodiidae</taxon>
        <taxon>Geodia</taxon>
    </lineage>
</organism>
<dbReference type="SMART" id="SM00175">
    <property type="entry name" value="RAB"/>
    <property type="match status" value="1"/>
</dbReference>
<evidence type="ECO:0000256" key="2">
    <source>
        <dbReference type="ARBA" id="ARBA00023134"/>
    </source>
</evidence>
<dbReference type="Proteomes" id="UP001174909">
    <property type="component" value="Unassembled WGS sequence"/>
</dbReference>
<dbReference type="Gene3D" id="3.40.50.300">
    <property type="entry name" value="P-loop containing nucleotide triphosphate hydrolases"/>
    <property type="match status" value="1"/>
</dbReference>
<accession>A0AA35QUK8</accession>
<keyword evidence="1" id="KW-0547">Nucleotide-binding</keyword>
<name>A0AA35QUK8_GEOBA</name>
<dbReference type="InterPro" id="IPR027417">
    <property type="entry name" value="P-loop_NTPase"/>
</dbReference>
<evidence type="ECO:0000313" key="3">
    <source>
        <dbReference type="EMBL" id="CAI7992679.1"/>
    </source>
</evidence>
<dbReference type="CDD" id="cd00154">
    <property type="entry name" value="Rab"/>
    <property type="match status" value="1"/>
</dbReference>
<dbReference type="AlphaFoldDB" id="A0AA35QUK8"/>
<sequence>MFRKGVARAGRWQKMATAADSEYKIVLLGDPGVGKTTWFLQVRQGEFVDTENTAMSMGVDHLEHKVTVDEKEVKAYLHDTGGGERFRTLTANFYRHADAAILMYSVEDRYTFENLQEWVESAADVVDMDSFVFALVGNKSDLPLEVEHESIRARCDILGTQLSFFTSAKTGDNVMESFEKMVHYLHRTRSTRSSAPTTITGTIIRPSGGKQKQTCCSLM</sequence>
<gene>
    <name evidence="3" type="ORF">GBAR_LOCUS1060</name>
</gene>
<keyword evidence="4" id="KW-1185">Reference proteome</keyword>
<evidence type="ECO:0000313" key="4">
    <source>
        <dbReference type="Proteomes" id="UP001174909"/>
    </source>
</evidence>
<dbReference type="SMART" id="SM00177">
    <property type="entry name" value="ARF"/>
    <property type="match status" value="1"/>
</dbReference>
<dbReference type="Pfam" id="PF00071">
    <property type="entry name" value="Ras"/>
    <property type="match status" value="1"/>
</dbReference>
<dbReference type="FunFam" id="3.40.50.300:FF:001447">
    <property type="entry name" value="Ras-related protein Rab-1B"/>
    <property type="match status" value="1"/>
</dbReference>
<evidence type="ECO:0000256" key="1">
    <source>
        <dbReference type="ARBA" id="ARBA00022741"/>
    </source>
</evidence>
<protein>
    <submittedName>
        <fullName evidence="3">GTP-binding protein YPTC1</fullName>
    </submittedName>
</protein>
<dbReference type="PROSITE" id="PS51419">
    <property type="entry name" value="RAB"/>
    <property type="match status" value="1"/>
</dbReference>
<dbReference type="PRINTS" id="PR00449">
    <property type="entry name" value="RASTRNSFRMNG"/>
</dbReference>
<dbReference type="SUPFAM" id="SSF52540">
    <property type="entry name" value="P-loop containing nucleoside triphosphate hydrolases"/>
    <property type="match status" value="1"/>
</dbReference>
<dbReference type="PANTHER" id="PTHR47977">
    <property type="entry name" value="RAS-RELATED PROTEIN RAB"/>
    <property type="match status" value="1"/>
</dbReference>
<dbReference type="PROSITE" id="PS51421">
    <property type="entry name" value="RAS"/>
    <property type="match status" value="1"/>
</dbReference>
<keyword evidence="2" id="KW-0342">GTP-binding</keyword>